<protein>
    <submittedName>
        <fullName evidence="2">Uncharacterized protein</fullName>
    </submittedName>
</protein>
<dbReference type="Proteomes" id="UP000196475">
    <property type="component" value="Unassembled WGS sequence"/>
</dbReference>
<comment type="caution">
    <text evidence="2">The sequence shown here is derived from an EMBL/GenBank/DDBJ whole genome shotgun (WGS) entry which is preliminary data.</text>
</comment>
<organism evidence="2 3">
    <name type="scientific">Bacillus thermozeamaize</name>
    <dbReference type="NCBI Taxonomy" id="230954"/>
    <lineage>
        <taxon>Bacteria</taxon>
        <taxon>Bacillati</taxon>
        <taxon>Bacillota</taxon>
        <taxon>Bacilli</taxon>
        <taxon>Bacillales</taxon>
        <taxon>Bacillaceae</taxon>
        <taxon>Bacillus</taxon>
    </lineage>
</organism>
<sequence>MRTIKTKEDLQVLERARVLPQPVFNYLSQQFHQLEEALHDPNDVSPFDLYDHGYIVLLEPGDNVRDLRCECQSKRGPLCSSKRDPPRAPRASLAPCP</sequence>
<dbReference type="AlphaFoldDB" id="A0A1Y3PCT5"/>
<evidence type="ECO:0000313" key="2">
    <source>
        <dbReference type="EMBL" id="OUM85133.1"/>
    </source>
</evidence>
<accession>A0A1Y3PCT5</accession>
<feature type="region of interest" description="Disordered" evidence="1">
    <location>
        <begin position="74"/>
        <end position="97"/>
    </location>
</feature>
<dbReference type="EMBL" id="LZRT01000112">
    <property type="protein sequence ID" value="OUM85133.1"/>
    <property type="molecule type" value="Genomic_DNA"/>
</dbReference>
<reference evidence="3" key="1">
    <citation type="submission" date="2016-06" db="EMBL/GenBank/DDBJ databases">
        <authorList>
            <person name="Nascimento L."/>
            <person name="Pereira R.V."/>
            <person name="Martins L.F."/>
            <person name="Quaggio R.B."/>
            <person name="Silva A.M."/>
            <person name="Setubal J.C."/>
        </authorList>
    </citation>
    <scope>NUCLEOTIDE SEQUENCE [LARGE SCALE GENOMIC DNA]</scope>
</reference>
<name>A0A1Y3PCT5_9BACI</name>
<evidence type="ECO:0000256" key="1">
    <source>
        <dbReference type="SAM" id="MobiDB-lite"/>
    </source>
</evidence>
<proteinExistence type="predicted"/>
<gene>
    <name evidence="2" type="ORF">BAA01_14030</name>
</gene>
<evidence type="ECO:0000313" key="3">
    <source>
        <dbReference type="Proteomes" id="UP000196475"/>
    </source>
</evidence>